<keyword evidence="4" id="KW-0472">Membrane</keyword>
<dbReference type="InterPro" id="IPR045120">
    <property type="entry name" value="Suco/Slp1-like"/>
</dbReference>
<proteinExistence type="predicted"/>
<reference evidence="6 7" key="1">
    <citation type="journal article" date="2021" name="Hortic Res">
        <title>The domestication of Cucurbita argyrosperma as revealed by the genome of its wild relative.</title>
        <authorList>
            <person name="Barrera-Redondo J."/>
            <person name="Sanchez-de la Vega G."/>
            <person name="Aguirre-Liguori J.A."/>
            <person name="Castellanos-Morales G."/>
            <person name="Gutierrez-Guerrero Y.T."/>
            <person name="Aguirre-Dugua X."/>
            <person name="Aguirre-Planter E."/>
            <person name="Tenaillon M.I."/>
            <person name="Lira-Saade R."/>
            <person name="Eguiarte L.E."/>
        </authorList>
    </citation>
    <scope>NUCLEOTIDE SEQUENCE [LARGE SCALE GENOMIC DNA]</scope>
    <source>
        <strain evidence="6">JBR-2021</strain>
    </source>
</reference>
<feature type="non-terminal residue" evidence="6">
    <location>
        <position position="1"/>
    </location>
</feature>
<keyword evidence="3" id="KW-1133">Transmembrane helix</keyword>
<dbReference type="EMBL" id="JAGKQH010000002">
    <property type="protein sequence ID" value="KAG6605588.1"/>
    <property type="molecule type" value="Genomic_DNA"/>
</dbReference>
<dbReference type="GO" id="GO:0016020">
    <property type="term" value="C:membrane"/>
    <property type="evidence" value="ECO:0007669"/>
    <property type="project" value="UniProtKB-SubCell"/>
</dbReference>
<evidence type="ECO:0000256" key="4">
    <source>
        <dbReference type="ARBA" id="ARBA00023136"/>
    </source>
</evidence>
<evidence type="ECO:0000313" key="6">
    <source>
        <dbReference type="EMBL" id="KAG6605588.1"/>
    </source>
</evidence>
<dbReference type="GO" id="GO:0005737">
    <property type="term" value="C:cytoplasm"/>
    <property type="evidence" value="ECO:0007669"/>
    <property type="project" value="TreeGrafter"/>
</dbReference>
<evidence type="ECO:0000256" key="2">
    <source>
        <dbReference type="ARBA" id="ARBA00022692"/>
    </source>
</evidence>
<dbReference type="PANTHER" id="PTHR12953:SF3">
    <property type="entry name" value="SUN DOMAIN-CONTAINING PROTEIN 5"/>
    <property type="match status" value="1"/>
</dbReference>
<sequence>MLNKFPNPVIEARQQLNGRLPGDTVLKILMQKMRSLETKLSVLEDYIKELNRRQGKLLPDLEKKMARMSLLLENTKLVVKDLMVWKETIVSNYFHAFSD</sequence>
<comment type="subcellular location">
    <subcellularLocation>
        <location evidence="1">Membrane</location>
    </subcellularLocation>
</comment>
<protein>
    <submittedName>
        <fullName evidence="6">SUN domain-containing protein 4</fullName>
    </submittedName>
</protein>
<accession>A0AAV6P3A9</accession>
<gene>
    <name evidence="6" type="primary">SUN4</name>
    <name evidence="6" type="ORF">SDJN03_02905</name>
</gene>
<organism evidence="6 7">
    <name type="scientific">Cucurbita argyrosperma subsp. sororia</name>
    <dbReference type="NCBI Taxonomy" id="37648"/>
    <lineage>
        <taxon>Eukaryota</taxon>
        <taxon>Viridiplantae</taxon>
        <taxon>Streptophyta</taxon>
        <taxon>Embryophyta</taxon>
        <taxon>Tracheophyta</taxon>
        <taxon>Spermatophyta</taxon>
        <taxon>Magnoliopsida</taxon>
        <taxon>eudicotyledons</taxon>
        <taxon>Gunneridae</taxon>
        <taxon>Pentapetalae</taxon>
        <taxon>rosids</taxon>
        <taxon>fabids</taxon>
        <taxon>Cucurbitales</taxon>
        <taxon>Cucurbitaceae</taxon>
        <taxon>Cucurbiteae</taxon>
        <taxon>Cucurbita</taxon>
    </lineage>
</organism>
<name>A0AAV6P3A9_9ROSI</name>
<comment type="caution">
    <text evidence="6">The sequence shown here is derived from an EMBL/GenBank/DDBJ whole genome shotgun (WGS) entry which is preliminary data.</text>
</comment>
<evidence type="ECO:0000256" key="3">
    <source>
        <dbReference type="ARBA" id="ARBA00022989"/>
    </source>
</evidence>
<keyword evidence="5" id="KW-0175">Coiled coil</keyword>
<keyword evidence="2" id="KW-0812">Transmembrane</keyword>
<keyword evidence="7" id="KW-1185">Reference proteome</keyword>
<dbReference type="Proteomes" id="UP000685013">
    <property type="component" value="Chromosome 2"/>
</dbReference>
<evidence type="ECO:0000256" key="1">
    <source>
        <dbReference type="ARBA" id="ARBA00004370"/>
    </source>
</evidence>
<dbReference type="GO" id="GO:0034975">
    <property type="term" value="P:protein folding in endoplasmic reticulum"/>
    <property type="evidence" value="ECO:0007669"/>
    <property type="project" value="TreeGrafter"/>
</dbReference>
<evidence type="ECO:0000313" key="7">
    <source>
        <dbReference type="Proteomes" id="UP000685013"/>
    </source>
</evidence>
<dbReference type="AlphaFoldDB" id="A0AAV6P3A9"/>
<evidence type="ECO:0000256" key="5">
    <source>
        <dbReference type="SAM" id="Coils"/>
    </source>
</evidence>
<dbReference type="PANTHER" id="PTHR12953">
    <property type="entry name" value="MEMBRANE PROTEIN CH1 RELATED"/>
    <property type="match status" value="1"/>
</dbReference>
<feature type="coiled-coil region" evidence="5">
    <location>
        <begin position="26"/>
        <end position="53"/>
    </location>
</feature>